<comment type="similarity">
    <text evidence="2">Belongs to the TMCO4 family.</text>
</comment>
<feature type="region of interest" description="Disordered" evidence="6">
    <location>
        <begin position="823"/>
        <end position="857"/>
    </location>
</feature>
<feature type="compositionally biased region" description="Basic and acidic residues" evidence="6">
    <location>
        <begin position="1133"/>
        <end position="1164"/>
    </location>
</feature>
<dbReference type="GO" id="GO:0016020">
    <property type="term" value="C:membrane"/>
    <property type="evidence" value="ECO:0007669"/>
    <property type="project" value="UniProtKB-SubCell"/>
</dbReference>
<feature type="compositionally biased region" description="Polar residues" evidence="6">
    <location>
        <begin position="1"/>
        <end position="31"/>
    </location>
</feature>
<comment type="subcellular location">
    <subcellularLocation>
        <location evidence="1">Membrane</location>
        <topology evidence="1">Multi-pass membrane protein</topology>
    </subcellularLocation>
</comment>
<feature type="compositionally biased region" description="Basic and acidic residues" evidence="6">
    <location>
        <begin position="922"/>
        <end position="931"/>
    </location>
</feature>
<evidence type="ECO:0000256" key="6">
    <source>
        <dbReference type="SAM" id="MobiDB-lite"/>
    </source>
</evidence>
<feature type="region of interest" description="Disordered" evidence="6">
    <location>
        <begin position="776"/>
        <end position="795"/>
    </location>
</feature>
<keyword evidence="5 7" id="KW-0472">Membrane</keyword>
<feature type="compositionally biased region" description="Low complexity" evidence="6">
    <location>
        <begin position="1120"/>
        <end position="1132"/>
    </location>
</feature>
<feature type="compositionally biased region" description="Basic and acidic residues" evidence="6">
    <location>
        <begin position="847"/>
        <end position="856"/>
    </location>
</feature>
<evidence type="ECO:0000256" key="3">
    <source>
        <dbReference type="ARBA" id="ARBA00022692"/>
    </source>
</evidence>
<feature type="region of interest" description="Disordered" evidence="6">
    <location>
        <begin position="873"/>
        <end position="899"/>
    </location>
</feature>
<dbReference type="SUPFAM" id="SSF53474">
    <property type="entry name" value="alpha/beta-Hydrolases"/>
    <property type="match status" value="1"/>
</dbReference>
<evidence type="ECO:0000313" key="9">
    <source>
        <dbReference type="Proteomes" id="UP001166286"/>
    </source>
</evidence>
<feature type="compositionally biased region" description="Basic and acidic residues" evidence="6">
    <location>
        <begin position="1179"/>
        <end position="1198"/>
    </location>
</feature>
<feature type="compositionally biased region" description="Basic and acidic residues" evidence="6">
    <location>
        <begin position="1072"/>
        <end position="1084"/>
    </location>
</feature>
<feature type="compositionally biased region" description="Basic and acidic residues" evidence="6">
    <location>
        <begin position="785"/>
        <end position="795"/>
    </location>
</feature>
<accession>A0AA39R1B5</accession>
<dbReference type="Gene3D" id="3.40.50.1820">
    <property type="entry name" value="alpha/beta hydrolase"/>
    <property type="match status" value="1"/>
</dbReference>
<feature type="compositionally biased region" description="Basic and acidic residues" evidence="6">
    <location>
        <begin position="129"/>
        <end position="146"/>
    </location>
</feature>
<dbReference type="InterPro" id="IPR007941">
    <property type="entry name" value="DUF726"/>
</dbReference>
<feature type="compositionally biased region" description="Polar residues" evidence="6">
    <location>
        <begin position="1002"/>
        <end position="1014"/>
    </location>
</feature>
<evidence type="ECO:0000256" key="5">
    <source>
        <dbReference type="ARBA" id="ARBA00023136"/>
    </source>
</evidence>
<feature type="region of interest" description="Disordered" evidence="6">
    <location>
        <begin position="1"/>
        <end position="155"/>
    </location>
</feature>
<dbReference type="Pfam" id="PF05277">
    <property type="entry name" value="DUF726"/>
    <property type="match status" value="1"/>
</dbReference>
<dbReference type="PANTHER" id="PTHR17920:SF22">
    <property type="entry name" value="DUF726 DOMAIN PROTEIN (AFU_ORTHOLOGUE AFUA_2G12860)"/>
    <property type="match status" value="1"/>
</dbReference>
<dbReference type="InterPro" id="IPR029058">
    <property type="entry name" value="AB_hydrolase_fold"/>
</dbReference>
<keyword evidence="3 7" id="KW-0812">Transmembrane</keyword>
<feature type="compositionally biased region" description="Basic and acidic residues" evidence="6">
    <location>
        <begin position="1101"/>
        <end position="1111"/>
    </location>
</feature>
<feature type="region of interest" description="Disordered" evidence="6">
    <location>
        <begin position="919"/>
        <end position="1211"/>
    </location>
</feature>
<sequence>MDKDMQPSNNTPIKKIQSSTPTKQDNTTRRGSLTPRKASASAVRPQATRAKSSSLGLRKNPPKLPPRDENAVKPNSPQPRKPSTAPRRPSKLNSKPSTTDSKRKPPKLLPKRNGEQRPALQARKSSAVLEKDIESRMKQMDAKKSQGEQQDLKSILSDSQREELTTLTAAIMDRMRKSVEENFDATATLQRIRNENSEEDILANIDFDPGTVDVEEYDKERKLRDERLKELSKPQVRELKEASLRWFDDWRAGFMRRVADAVDKKTPPQQTKEATLGRPKADMDRQIPPKLEHLFPRIPTPLTKLPIPRRELILHSFLLLLLSLENYNAASRVFLLYLTSSLKLGLKSLREDEEKTARGLLQAAKQISATRETIEKGKESEESRRWKMRLATVAGAAIVGLSGGYAAPLIAASVGGIMSELGLGASAAAGYLGSVAGNTYLVGSLFGAYGGRMTSEMMRNISADVQDFAFLPVHGERKEHKDSIEAVTDNRRLRVTIAISGWLLEKEEVVTPWRVLTPSSEVFALRFELESLMKLGQSINTMASNSAYGYAQSAFATRSAYTELSSAIWPLALVKIARVVENPFSIAKFRAEKAGKVLAETLINRTQGERPVTLVGYSLGARVIWSCLTRLAERRAFGLVESAVLIGSPSPSDISTWRLMRTAVSGRLVNVYSTNDYLLAFLHRASSLQYGVAGLAPIPGLSGVENFDLSDIVSGHLRYRYLAGAILQKIGFEGLDKVEIAKEAEAFKRMVEEENKQDLVQDAKNSAGELYKQYEKRKNHSPGKKISDADAEKQATAMEKEVQQKTQKGLMQWAAEQLYISRPVVPPTGDPKSNQSSPMDASKGKAKTLERNKDAATKSMYQRAKEAVYLTRSGGPEGQQAAKSKAAEAQSAASSAAPRSYLSTAAGYIPSGYIPSFGASGKAEKAVDGSKAKQATKKIPSSYDKAEAVAARHVKPRKDKADKAKKQKMSTVHEKPDESLDGSAEATTKDDADAVNPAISGTKGQEQDQVTGASTAGEETPKKTGVSANATTHEAPESGGMTSYIPSFGFGSSSRSSKESVPGWTPSTSDDPGMRESGDDRTADEAEGGAEQSAEDESIHEEESKTPKEKTSSYGSYIPSFGFSSLSGSKSKQATESKGKAPEEKGNDGGDAKEATESKGKATEDQENDVEAPEEDKDAGEVKEQTENDKEKKTEIDKNVNTAGLEDPFVD</sequence>
<proteinExistence type="inferred from homology"/>
<dbReference type="AlphaFoldDB" id="A0AA39R1B5"/>
<dbReference type="Proteomes" id="UP001166286">
    <property type="component" value="Unassembled WGS sequence"/>
</dbReference>
<keyword evidence="4 7" id="KW-1133">Transmembrane helix</keyword>
<reference evidence="8" key="1">
    <citation type="submission" date="2023-03" db="EMBL/GenBank/DDBJ databases">
        <title>Complete genome of Cladonia borealis.</title>
        <authorList>
            <person name="Park H."/>
        </authorList>
    </citation>
    <scope>NUCLEOTIDE SEQUENCE</scope>
    <source>
        <strain evidence="8">ANT050790</strain>
    </source>
</reference>
<protein>
    <recommendedName>
        <fullName evidence="10">DUF726-domain-containing protein</fullName>
    </recommendedName>
</protein>
<feature type="compositionally biased region" description="Low complexity" evidence="6">
    <location>
        <begin position="879"/>
        <end position="897"/>
    </location>
</feature>
<gene>
    <name evidence="8" type="ORF">JMJ35_005192</name>
</gene>
<evidence type="ECO:0000256" key="2">
    <source>
        <dbReference type="ARBA" id="ARBA00009824"/>
    </source>
</evidence>
<feature type="compositionally biased region" description="Acidic residues" evidence="6">
    <location>
        <begin position="1085"/>
        <end position="1100"/>
    </location>
</feature>
<feature type="region of interest" description="Disordered" evidence="6">
    <location>
        <begin position="263"/>
        <end position="283"/>
    </location>
</feature>
<feature type="transmembrane region" description="Helical" evidence="7">
    <location>
        <begin position="431"/>
        <end position="449"/>
    </location>
</feature>
<dbReference type="PANTHER" id="PTHR17920">
    <property type="entry name" value="TRANSMEMBRANE AND COILED-COIL DOMAIN-CONTAINING PROTEIN 4 TMCO4"/>
    <property type="match status" value="1"/>
</dbReference>
<dbReference type="EMBL" id="JAFEKC020000011">
    <property type="protein sequence ID" value="KAK0512064.1"/>
    <property type="molecule type" value="Genomic_DNA"/>
</dbReference>
<keyword evidence="9" id="KW-1185">Reference proteome</keyword>
<comment type="caution">
    <text evidence="8">The sequence shown here is derived from an EMBL/GenBank/DDBJ whole genome shotgun (WGS) entry which is preliminary data.</text>
</comment>
<evidence type="ECO:0008006" key="10">
    <source>
        <dbReference type="Google" id="ProtNLM"/>
    </source>
</evidence>
<name>A0AA39R1B5_9LECA</name>
<evidence type="ECO:0000256" key="4">
    <source>
        <dbReference type="ARBA" id="ARBA00022989"/>
    </source>
</evidence>
<feature type="compositionally biased region" description="Acidic residues" evidence="6">
    <location>
        <begin position="1165"/>
        <end position="1178"/>
    </location>
</feature>
<feature type="transmembrane region" description="Helical" evidence="7">
    <location>
        <begin position="390"/>
        <end position="411"/>
    </location>
</feature>
<evidence type="ECO:0000256" key="7">
    <source>
        <dbReference type="SAM" id="Phobius"/>
    </source>
</evidence>
<evidence type="ECO:0000313" key="8">
    <source>
        <dbReference type="EMBL" id="KAK0512064.1"/>
    </source>
</evidence>
<evidence type="ECO:0000256" key="1">
    <source>
        <dbReference type="ARBA" id="ARBA00004141"/>
    </source>
</evidence>
<organism evidence="8 9">
    <name type="scientific">Cladonia borealis</name>
    <dbReference type="NCBI Taxonomy" id="184061"/>
    <lineage>
        <taxon>Eukaryota</taxon>
        <taxon>Fungi</taxon>
        <taxon>Dikarya</taxon>
        <taxon>Ascomycota</taxon>
        <taxon>Pezizomycotina</taxon>
        <taxon>Lecanoromycetes</taxon>
        <taxon>OSLEUM clade</taxon>
        <taxon>Lecanoromycetidae</taxon>
        <taxon>Lecanorales</taxon>
        <taxon>Lecanorineae</taxon>
        <taxon>Cladoniaceae</taxon>
        <taxon>Cladonia</taxon>
    </lineage>
</organism>